<reference evidence="7" key="1">
    <citation type="submission" date="2023-12" db="EMBL/GenBank/DDBJ databases">
        <title>Genome assembly of Anisodus tanguticus.</title>
        <authorList>
            <person name="Wang Y.-J."/>
        </authorList>
    </citation>
    <scope>NUCLEOTIDE SEQUENCE</scope>
    <source>
        <strain evidence="7">KB-2021</strain>
        <tissue evidence="7">Leaf</tissue>
    </source>
</reference>
<dbReference type="Pfam" id="PF03311">
    <property type="entry name" value="Cornichon"/>
    <property type="match status" value="1"/>
</dbReference>
<proteinExistence type="inferred from homology"/>
<evidence type="ECO:0000313" key="7">
    <source>
        <dbReference type="EMBL" id="KAK4373018.1"/>
    </source>
</evidence>
<feature type="transmembrane region" description="Helical" evidence="6">
    <location>
        <begin position="6"/>
        <end position="27"/>
    </location>
</feature>
<evidence type="ECO:0000256" key="5">
    <source>
        <dbReference type="ARBA" id="ARBA00023136"/>
    </source>
</evidence>
<gene>
    <name evidence="7" type="ORF">RND71_008402</name>
</gene>
<keyword evidence="5 6" id="KW-0472">Membrane</keyword>
<protein>
    <submittedName>
        <fullName evidence="7">Uncharacterized protein</fullName>
    </submittedName>
</protein>
<evidence type="ECO:0000256" key="4">
    <source>
        <dbReference type="ARBA" id="ARBA00022989"/>
    </source>
</evidence>
<dbReference type="SMART" id="SM01398">
    <property type="entry name" value="Cornichon"/>
    <property type="match status" value="1"/>
</dbReference>
<comment type="subcellular location">
    <subcellularLocation>
        <location evidence="1">Membrane</location>
        <topology evidence="1">Multi-pass membrane protein</topology>
    </subcellularLocation>
</comment>
<dbReference type="EMBL" id="JAVYJV010000004">
    <property type="protein sequence ID" value="KAK4373018.1"/>
    <property type="molecule type" value="Genomic_DNA"/>
</dbReference>
<comment type="caution">
    <text evidence="7">The sequence shown here is derived from an EMBL/GenBank/DDBJ whole genome shotgun (WGS) entry which is preliminary data.</text>
</comment>
<evidence type="ECO:0000256" key="1">
    <source>
        <dbReference type="ARBA" id="ARBA00004141"/>
    </source>
</evidence>
<feature type="transmembrane region" description="Helical" evidence="6">
    <location>
        <begin position="54"/>
        <end position="82"/>
    </location>
</feature>
<dbReference type="GO" id="GO:0016192">
    <property type="term" value="P:vesicle-mediated transport"/>
    <property type="evidence" value="ECO:0007669"/>
    <property type="project" value="InterPro"/>
</dbReference>
<dbReference type="InterPro" id="IPR003377">
    <property type="entry name" value="Cornichon"/>
</dbReference>
<sequence>MAWEPILWLIFLAINIALISLLIYQIVCLTDLEADYMNPYESSSRINSVVLKEYIIHGAFCILFLITGHWFIFLLTLFPAYYNARNTAMLSAASVFVKIEMLLIDLINSAGGASYIGVLGYHRFLSRQHLIDVTEVFRFIESEKKIRIFKLGFNLVLFVVVLVRISNGGAHSTLLSVFWSNDGDFDIQSSVVES</sequence>
<accession>A0AAE1SKR2</accession>
<keyword evidence="3 6" id="KW-0812">Transmembrane</keyword>
<keyword evidence="4 6" id="KW-1133">Transmembrane helix</keyword>
<feature type="transmembrane region" description="Helical" evidence="6">
    <location>
        <begin position="148"/>
        <end position="166"/>
    </location>
</feature>
<dbReference type="GO" id="GO:0016020">
    <property type="term" value="C:membrane"/>
    <property type="evidence" value="ECO:0007669"/>
    <property type="project" value="UniProtKB-SubCell"/>
</dbReference>
<dbReference type="AlphaFoldDB" id="A0AAE1SKR2"/>
<organism evidence="7 8">
    <name type="scientific">Anisodus tanguticus</name>
    <dbReference type="NCBI Taxonomy" id="243964"/>
    <lineage>
        <taxon>Eukaryota</taxon>
        <taxon>Viridiplantae</taxon>
        <taxon>Streptophyta</taxon>
        <taxon>Embryophyta</taxon>
        <taxon>Tracheophyta</taxon>
        <taxon>Spermatophyta</taxon>
        <taxon>Magnoliopsida</taxon>
        <taxon>eudicotyledons</taxon>
        <taxon>Gunneridae</taxon>
        <taxon>Pentapetalae</taxon>
        <taxon>asterids</taxon>
        <taxon>lamiids</taxon>
        <taxon>Solanales</taxon>
        <taxon>Solanaceae</taxon>
        <taxon>Solanoideae</taxon>
        <taxon>Hyoscyameae</taxon>
        <taxon>Anisodus</taxon>
    </lineage>
</organism>
<name>A0AAE1SKR2_9SOLA</name>
<dbReference type="PANTHER" id="PTHR12290">
    <property type="entry name" value="CORNICHON-RELATED"/>
    <property type="match status" value="1"/>
</dbReference>
<keyword evidence="8" id="KW-1185">Reference proteome</keyword>
<dbReference type="Proteomes" id="UP001291623">
    <property type="component" value="Unassembled WGS sequence"/>
</dbReference>
<evidence type="ECO:0000256" key="6">
    <source>
        <dbReference type="SAM" id="Phobius"/>
    </source>
</evidence>
<evidence type="ECO:0000313" key="8">
    <source>
        <dbReference type="Proteomes" id="UP001291623"/>
    </source>
</evidence>
<evidence type="ECO:0000256" key="3">
    <source>
        <dbReference type="ARBA" id="ARBA00022692"/>
    </source>
</evidence>
<evidence type="ECO:0000256" key="2">
    <source>
        <dbReference type="ARBA" id="ARBA00010095"/>
    </source>
</evidence>
<comment type="similarity">
    <text evidence="2">Belongs to the cornichon family.</text>
</comment>